<dbReference type="EMBL" id="KV454541">
    <property type="protein sequence ID" value="ODV66788.1"/>
    <property type="molecule type" value="Genomic_DNA"/>
</dbReference>
<dbReference type="AlphaFoldDB" id="A0A1E4RHQ3"/>
<dbReference type="GeneID" id="30995779"/>
<dbReference type="RefSeq" id="XP_020075855.1">
    <property type="nucleotide sequence ID" value="XM_020221230.1"/>
</dbReference>
<name>A0A1E4RHQ3_9ASCO</name>
<protein>
    <submittedName>
        <fullName evidence="1">Uncharacterized protein</fullName>
    </submittedName>
</protein>
<accession>A0A1E4RHQ3</accession>
<reference evidence="2" key="1">
    <citation type="submission" date="2016-05" db="EMBL/GenBank/DDBJ databases">
        <title>Comparative genomics of biotechnologically important yeasts.</title>
        <authorList>
            <consortium name="DOE Joint Genome Institute"/>
            <person name="Riley R."/>
            <person name="Haridas S."/>
            <person name="Wolfe K.H."/>
            <person name="Lopes M.R."/>
            <person name="Hittinger C.T."/>
            <person name="Goker M."/>
            <person name="Salamov A."/>
            <person name="Wisecaver J."/>
            <person name="Long T.M."/>
            <person name="Aerts A.L."/>
            <person name="Barry K."/>
            <person name="Choi C."/>
            <person name="Clum A."/>
            <person name="Coughlan A.Y."/>
            <person name="Deshpande S."/>
            <person name="Douglass A.P."/>
            <person name="Hanson S.J."/>
            <person name="Klenk H.-P."/>
            <person name="Labutti K."/>
            <person name="Lapidus A."/>
            <person name="Lindquist E."/>
            <person name="Lipzen A."/>
            <person name="Meier-Kolthoff J.P."/>
            <person name="Ohm R.A."/>
            <person name="Otillar R.P."/>
            <person name="Pangilinan J."/>
            <person name="Peng Y."/>
            <person name="Rokas A."/>
            <person name="Rosa C.A."/>
            <person name="Scheuner C."/>
            <person name="Sibirny A.A."/>
            <person name="Slot J.C."/>
            <person name="Stielow J.B."/>
            <person name="Sun H."/>
            <person name="Kurtzman C.P."/>
            <person name="Blackwell M."/>
            <person name="Grigoriev I.V."/>
            <person name="Jeffries T.W."/>
        </authorList>
    </citation>
    <scope>NUCLEOTIDE SEQUENCE [LARGE SCALE GENOMIC DNA]</scope>
    <source>
        <strain evidence="2">NRRL Y-1933</strain>
    </source>
</reference>
<dbReference type="Proteomes" id="UP000095085">
    <property type="component" value="Unassembled WGS sequence"/>
</dbReference>
<evidence type="ECO:0000313" key="1">
    <source>
        <dbReference type="EMBL" id="ODV66788.1"/>
    </source>
</evidence>
<dbReference type="OrthoDB" id="4078936at2759"/>
<evidence type="ECO:0000313" key="2">
    <source>
        <dbReference type="Proteomes" id="UP000095085"/>
    </source>
</evidence>
<organism evidence="1 2">
    <name type="scientific">Hyphopichia burtonii NRRL Y-1933</name>
    <dbReference type="NCBI Taxonomy" id="984485"/>
    <lineage>
        <taxon>Eukaryota</taxon>
        <taxon>Fungi</taxon>
        <taxon>Dikarya</taxon>
        <taxon>Ascomycota</taxon>
        <taxon>Saccharomycotina</taxon>
        <taxon>Pichiomycetes</taxon>
        <taxon>Debaryomycetaceae</taxon>
        <taxon>Hyphopichia</taxon>
    </lineage>
</organism>
<sequence>MLSRVSRGLRPVGTQVRAVRFASTNYKSDDSNVDNDEIISSNNPWSPTLYNDIVYVKEPGAWRAKALPENYRLSYQPLYESPGAKYVSLLKRLSLSFSVLGIYASKLFFESVQFEDIYAYTTLASCTVPALLVQYKTKDYVTRIFRLYNKDKPQTLENLTSEEKLVMEKLNMTGGKTYNEVLTVSDNKTLKLTPPNEQRLWKPYSTWNDSAKHYYVADDIGGIKMDRLWGIVEHNSGIDTGRYMEDEISK</sequence>
<keyword evidence="2" id="KW-1185">Reference proteome</keyword>
<proteinExistence type="predicted"/>
<gene>
    <name evidence="1" type="ORF">HYPBUDRAFT_152861</name>
</gene>